<accession>A0A2U4EUL1</accession>
<proteinExistence type="predicted"/>
<protein>
    <submittedName>
        <fullName evidence="1">Uncharacterized protein</fullName>
    </submittedName>
</protein>
<comment type="caution">
    <text evidence="1">The sequence shown here is derived from an EMBL/GenBank/DDBJ whole genome shotgun (WGS) entry which is preliminary data.</text>
</comment>
<evidence type="ECO:0000313" key="1">
    <source>
        <dbReference type="EMBL" id="EKV56235.1"/>
    </source>
</evidence>
<name>A0A2U4EUL1_9SPIR</name>
<dbReference type="AlphaFoldDB" id="A0A2U4EUL1"/>
<sequence>MIKNKNIFILYSIKIMRSFYDKKIKLLLTLSIFLTLASCAKNNPSSPGDGGSTSIPGSDHSSFIILKGQWMESQGDMGEYDITDTSIEHRYQSALAETSDLAEIAWNDDGKSGIIYGKYITTLDSKNGKYYALAFRNLTDTTVDFVQADKSGDDTADSLEEAKTKFTEANGYIDWNNVKTYNKGQYH</sequence>
<evidence type="ECO:0000313" key="2">
    <source>
        <dbReference type="Proteomes" id="UP000011663"/>
    </source>
</evidence>
<dbReference type="Proteomes" id="UP000011663">
    <property type="component" value="Unassembled WGS sequence"/>
</dbReference>
<organism evidence="1 2">
    <name type="scientific">Brachyspira hampsonii 30446</name>
    <dbReference type="NCBI Taxonomy" id="1289135"/>
    <lineage>
        <taxon>Bacteria</taxon>
        <taxon>Pseudomonadati</taxon>
        <taxon>Spirochaetota</taxon>
        <taxon>Spirochaetia</taxon>
        <taxon>Brachyspirales</taxon>
        <taxon>Brachyspiraceae</taxon>
        <taxon>Brachyspira</taxon>
    </lineage>
</organism>
<dbReference type="EMBL" id="ALNZ01000033">
    <property type="protein sequence ID" value="EKV56235.1"/>
    <property type="molecule type" value="Genomic_DNA"/>
</dbReference>
<reference evidence="1 2" key="1">
    <citation type="submission" date="2012-07" db="EMBL/GenBank/DDBJ databases">
        <title>Genome sequence of Brachyspira sp. 30446, isolated from a pig with mucohaemorrhagic colitis.</title>
        <authorList>
            <person name="Rubin J.E."/>
            <person name="Fernando C."/>
            <person name="Harding J.C.S."/>
            <person name="Hill J.E."/>
        </authorList>
    </citation>
    <scope>NUCLEOTIDE SEQUENCE [LARGE SCALE GENOMIC DNA]</scope>
    <source>
        <strain evidence="1 2">30446</strain>
    </source>
</reference>
<gene>
    <name evidence="1" type="ORF">A966_11157</name>
</gene>